<name>A0A7S8BDB0_9VIRU</name>
<dbReference type="Proteomes" id="UP001162098">
    <property type="component" value="Segment"/>
</dbReference>
<evidence type="ECO:0000256" key="1">
    <source>
        <dbReference type="SAM" id="MobiDB-lite"/>
    </source>
</evidence>
<organism evidence="2 3">
    <name type="scientific">Medusavirus stheno T3</name>
    <dbReference type="NCBI Taxonomy" id="3069717"/>
    <lineage>
        <taxon>Viruses</taxon>
        <taxon>Varidnaviria</taxon>
        <taxon>Bamfordvirae</taxon>
        <taxon>Nucleocytoviricota</taxon>
        <taxon>Megaviricetes</taxon>
        <taxon>Mamonoviridae</taxon>
        <taxon>Medusavirus</taxon>
        <taxon>Medusavirus sthenus</taxon>
    </lineage>
</organism>
<accession>A0A7S8BDB0</accession>
<sequence>MDDTEPLVLSDELIDALLSGYSPDDVQTLVDYEMTAMAAAAAAAAATPPPARPTRRHATPAPPAKPRPASALSKLTGEWTPVPITLRDPAFMSRIKLAGVGNQCAHWQPFCLVAHWRRSCHVARESRSPQPYPCPVTGCKRSINFDLVVLFDDLSQGQERPSSDVDDALLVRKPIMVSTSMRPVAPDAAKRGLADRSLIGAASGDTDLEEGALDPVEDPQTLKRRQMLREALEHPPDFWRERYCSERDALKKLRRRALRANEQLNIMLADNAELRAMLKERVAAVEALQSSSTLPTPPPPAVPVPRQVLSEARSVAHKKKTQLEYAIAREVSAKKPMGGAQASYDRRLLFALWKAFVEHAEAHFVCADDEGEEEEEAKEPEATRRKRKKKGSKH</sequence>
<dbReference type="KEGG" id="vg:80543437"/>
<keyword evidence="3" id="KW-1185">Reference proteome</keyword>
<evidence type="ECO:0000313" key="3">
    <source>
        <dbReference type="Proteomes" id="UP001162098"/>
    </source>
</evidence>
<protein>
    <submittedName>
        <fullName evidence="2">Uncharacterized protein</fullName>
    </submittedName>
</protein>
<feature type="region of interest" description="Disordered" evidence="1">
    <location>
        <begin position="366"/>
        <end position="394"/>
    </location>
</feature>
<dbReference type="EMBL" id="MW018138">
    <property type="protein sequence ID" value="QPB44241.1"/>
    <property type="molecule type" value="Genomic_DNA"/>
</dbReference>
<evidence type="ECO:0000313" key="2">
    <source>
        <dbReference type="EMBL" id="QPB44241.1"/>
    </source>
</evidence>
<reference evidence="2 3" key="1">
    <citation type="submission" date="2020-09" db="EMBL/GenBank/DDBJ databases">
        <authorList>
            <person name="Zhang R."/>
            <person name="Garcia K."/>
            <person name="Ogata H."/>
        </authorList>
    </citation>
    <scope>NUCLEOTIDE SEQUENCE [LARGE SCALE GENOMIC DNA]</scope>
    <source>
        <strain evidence="3">stheno</strain>
    </source>
</reference>
<feature type="region of interest" description="Disordered" evidence="1">
    <location>
        <begin position="45"/>
        <end position="71"/>
    </location>
</feature>
<feature type="compositionally biased region" description="Basic residues" evidence="1">
    <location>
        <begin position="384"/>
        <end position="394"/>
    </location>
</feature>
<proteinExistence type="predicted"/>
<feature type="compositionally biased region" description="Acidic residues" evidence="1">
    <location>
        <begin position="367"/>
        <end position="378"/>
    </location>
</feature>